<feature type="chain" id="PRO_5012929177" evidence="2">
    <location>
        <begin position="23"/>
        <end position="63"/>
    </location>
</feature>
<evidence type="ECO:0000256" key="2">
    <source>
        <dbReference type="SAM" id="SignalP"/>
    </source>
</evidence>
<keyword evidence="2" id="KW-0732">Signal</keyword>
<dbReference type="STRING" id="192903.SAMN04488513_10940"/>
<proteinExistence type="predicted"/>
<feature type="compositionally biased region" description="Acidic residues" evidence="1">
    <location>
        <begin position="37"/>
        <end position="63"/>
    </location>
</feature>
<dbReference type="EMBL" id="FQYU01000009">
    <property type="protein sequence ID" value="SHJ79774.1"/>
    <property type="molecule type" value="Genomic_DNA"/>
</dbReference>
<evidence type="ECO:0000313" key="3">
    <source>
        <dbReference type="EMBL" id="SHJ79774.1"/>
    </source>
</evidence>
<keyword evidence="4" id="KW-1185">Reference proteome</keyword>
<feature type="region of interest" description="Disordered" evidence="1">
    <location>
        <begin position="28"/>
        <end position="63"/>
    </location>
</feature>
<organism evidence="3 4">
    <name type="scientific">Pseudozobellia thermophila</name>
    <dbReference type="NCBI Taxonomy" id="192903"/>
    <lineage>
        <taxon>Bacteria</taxon>
        <taxon>Pseudomonadati</taxon>
        <taxon>Bacteroidota</taxon>
        <taxon>Flavobacteriia</taxon>
        <taxon>Flavobacteriales</taxon>
        <taxon>Flavobacteriaceae</taxon>
        <taxon>Pseudozobellia</taxon>
    </lineage>
</organism>
<evidence type="ECO:0000256" key="1">
    <source>
        <dbReference type="SAM" id="MobiDB-lite"/>
    </source>
</evidence>
<name>A0A1M6M8N2_9FLAO</name>
<protein>
    <submittedName>
        <fullName evidence="3">Uncharacterized protein</fullName>
    </submittedName>
</protein>
<feature type="signal peptide" evidence="2">
    <location>
        <begin position="1"/>
        <end position="22"/>
    </location>
</feature>
<dbReference type="RefSeq" id="WP_072995111.1">
    <property type="nucleotide sequence ID" value="NZ_FQYU01000009.1"/>
</dbReference>
<evidence type="ECO:0000313" key="4">
    <source>
        <dbReference type="Proteomes" id="UP000184543"/>
    </source>
</evidence>
<sequence length="63" mass="7011">MKKSAFYLLTLCALLFSLSAFNSCREEKSTGEKIEDTMDEVGDDIEEGAEDVKDEVEDAVDDN</sequence>
<accession>A0A1M6M8N2</accession>
<gene>
    <name evidence="3" type="ORF">SAMN04488513_10940</name>
</gene>
<dbReference type="Proteomes" id="UP000184543">
    <property type="component" value="Unassembled WGS sequence"/>
</dbReference>
<dbReference type="AlphaFoldDB" id="A0A1M6M8N2"/>
<reference evidence="4" key="1">
    <citation type="submission" date="2016-11" db="EMBL/GenBank/DDBJ databases">
        <authorList>
            <person name="Varghese N."/>
            <person name="Submissions S."/>
        </authorList>
    </citation>
    <scope>NUCLEOTIDE SEQUENCE [LARGE SCALE GENOMIC DNA]</scope>
    <source>
        <strain evidence="4">DSM 19858</strain>
    </source>
</reference>